<gene>
    <name evidence="1" type="ORF">P171DRAFT_114113</name>
</gene>
<dbReference type="Proteomes" id="UP000799764">
    <property type="component" value="Unassembled WGS sequence"/>
</dbReference>
<evidence type="ECO:0000313" key="1">
    <source>
        <dbReference type="EMBL" id="KAF2439875.1"/>
    </source>
</evidence>
<protein>
    <submittedName>
        <fullName evidence="1">Uncharacterized protein</fullName>
    </submittedName>
</protein>
<keyword evidence="2" id="KW-1185">Reference proteome</keyword>
<reference evidence="1" key="1">
    <citation type="journal article" date="2020" name="Stud. Mycol.">
        <title>101 Dothideomycetes genomes: a test case for predicting lifestyles and emergence of pathogens.</title>
        <authorList>
            <person name="Haridas S."/>
            <person name="Albert R."/>
            <person name="Binder M."/>
            <person name="Bloem J."/>
            <person name="Labutti K."/>
            <person name="Salamov A."/>
            <person name="Andreopoulos B."/>
            <person name="Baker S."/>
            <person name="Barry K."/>
            <person name="Bills G."/>
            <person name="Bluhm B."/>
            <person name="Cannon C."/>
            <person name="Castanera R."/>
            <person name="Culley D."/>
            <person name="Daum C."/>
            <person name="Ezra D."/>
            <person name="Gonzalez J."/>
            <person name="Henrissat B."/>
            <person name="Kuo A."/>
            <person name="Liang C."/>
            <person name="Lipzen A."/>
            <person name="Lutzoni F."/>
            <person name="Magnuson J."/>
            <person name="Mondo S."/>
            <person name="Nolan M."/>
            <person name="Ohm R."/>
            <person name="Pangilinan J."/>
            <person name="Park H.-J."/>
            <person name="Ramirez L."/>
            <person name="Alfaro M."/>
            <person name="Sun H."/>
            <person name="Tritt A."/>
            <person name="Yoshinaga Y."/>
            <person name="Zwiers L.-H."/>
            <person name="Turgeon B."/>
            <person name="Goodwin S."/>
            <person name="Spatafora J."/>
            <person name="Crous P."/>
            <person name="Grigoriev I."/>
        </authorList>
    </citation>
    <scope>NUCLEOTIDE SEQUENCE</scope>
    <source>
        <strain evidence="1">CBS 690.94</strain>
    </source>
</reference>
<accession>A0A9P4P9G6</accession>
<dbReference type="EMBL" id="MU001508">
    <property type="protein sequence ID" value="KAF2439875.1"/>
    <property type="molecule type" value="Genomic_DNA"/>
</dbReference>
<evidence type="ECO:0000313" key="2">
    <source>
        <dbReference type="Proteomes" id="UP000799764"/>
    </source>
</evidence>
<sequence>MGGRAGTSPKVDFDVSLVHSVERTGFAGAWGVVANTVVNSRQDIKEKRLRSSSAYVGGVDVLQLPLATVMLAVCIRENGWRPAAPTLDSPRASSFGAWPPVFELPRIHPQHHDPTATLFCTELQLLHHRSVEHSSTPQWRHSNRARYPCHNTAGGRLVFQRG</sequence>
<comment type="caution">
    <text evidence="1">The sequence shown here is derived from an EMBL/GenBank/DDBJ whole genome shotgun (WGS) entry which is preliminary data.</text>
</comment>
<dbReference type="AlphaFoldDB" id="A0A9P4P9G6"/>
<organism evidence="1 2">
    <name type="scientific">Karstenula rhodostoma CBS 690.94</name>
    <dbReference type="NCBI Taxonomy" id="1392251"/>
    <lineage>
        <taxon>Eukaryota</taxon>
        <taxon>Fungi</taxon>
        <taxon>Dikarya</taxon>
        <taxon>Ascomycota</taxon>
        <taxon>Pezizomycotina</taxon>
        <taxon>Dothideomycetes</taxon>
        <taxon>Pleosporomycetidae</taxon>
        <taxon>Pleosporales</taxon>
        <taxon>Massarineae</taxon>
        <taxon>Didymosphaeriaceae</taxon>
        <taxon>Karstenula</taxon>
    </lineage>
</organism>
<name>A0A9P4P9G6_9PLEO</name>
<proteinExistence type="predicted"/>